<feature type="region of interest" description="Disordered" evidence="5">
    <location>
        <begin position="1"/>
        <end position="31"/>
    </location>
</feature>
<sequence>MSEAARSENTGTPQQREEAQEQAQLLARAARAGAMRRTSATYAQSAATTRRSLLRNAALGGLAVAGAGSLAACGTAPAHKSVPATEATGHAGTDFSATEKVINFSNWPAYIDIDSNDKNKHPTLDQFKEQTGITVKYTEDINDNNEFYTTIDPMLAAGKDTGRDLIVMSDYMIPKLRENNYIQKLDLSNIPNHGNMTAQMANVPVDPGRKYTVPWASGFTVIAYNAKLISTPITSITELFTRPDLKGKVSLMAEMEDTIAFALFALGKDPAKFTDDDFNAAIAYIQKAKDAGQVRAYSGNDYLSDFTQGNTVVTMAYSGDVAALGVDYLKTVFPKEGSLSWYDNMCIPNYARHKANAEKLMNYYLQPKVAAELDDYIDYIPVVEGAVDALKTLDASAASNPLIVPTAQELATARQFMAISVAKLDEYTKKYLQVTG</sequence>
<gene>
    <name evidence="6" type="ORF">KGA66_07335</name>
</gene>
<dbReference type="AlphaFoldDB" id="A0A8J7WN19"/>
<proteinExistence type="predicted"/>
<dbReference type="PANTHER" id="PTHR30222:SF17">
    <property type="entry name" value="SPERMIDINE_PUTRESCINE-BINDING PERIPLASMIC PROTEIN"/>
    <property type="match status" value="1"/>
</dbReference>
<accession>A0A8J7WN19</accession>
<keyword evidence="4" id="KW-0574">Periplasm</keyword>
<dbReference type="CDD" id="cd13590">
    <property type="entry name" value="PBP2_PotD_PotF_like"/>
    <property type="match status" value="1"/>
</dbReference>
<reference evidence="6" key="1">
    <citation type="submission" date="2021-04" db="EMBL/GenBank/DDBJ databases">
        <title>Genome based classification of Actinospica acidithermotolerans sp. nov., an actinobacterium isolated from an Indonesian hot spring.</title>
        <authorList>
            <person name="Kusuma A.B."/>
            <person name="Putra K.E."/>
            <person name="Nafisah S."/>
            <person name="Loh J."/>
            <person name="Nouioui I."/>
            <person name="Goodfellow M."/>
        </authorList>
    </citation>
    <scope>NUCLEOTIDE SEQUENCE</scope>
    <source>
        <strain evidence="6">DSM 45618</strain>
    </source>
</reference>
<organism evidence="6 7">
    <name type="scientific">Actinocrinis puniceicyclus</name>
    <dbReference type="NCBI Taxonomy" id="977794"/>
    <lineage>
        <taxon>Bacteria</taxon>
        <taxon>Bacillati</taxon>
        <taxon>Actinomycetota</taxon>
        <taxon>Actinomycetes</taxon>
        <taxon>Catenulisporales</taxon>
        <taxon>Actinospicaceae</taxon>
        <taxon>Actinocrinis</taxon>
    </lineage>
</organism>
<dbReference type="InterPro" id="IPR006311">
    <property type="entry name" value="TAT_signal"/>
</dbReference>
<dbReference type="Proteomes" id="UP000677913">
    <property type="component" value="Unassembled WGS sequence"/>
</dbReference>
<dbReference type="GO" id="GO:0015846">
    <property type="term" value="P:polyamine transport"/>
    <property type="evidence" value="ECO:0007669"/>
    <property type="project" value="InterPro"/>
</dbReference>
<dbReference type="InterPro" id="IPR006059">
    <property type="entry name" value="SBP"/>
</dbReference>
<dbReference type="EMBL" id="JAGSXH010000016">
    <property type="protein sequence ID" value="MBS2962849.1"/>
    <property type="molecule type" value="Genomic_DNA"/>
</dbReference>
<dbReference type="RefSeq" id="WP_211465959.1">
    <property type="nucleotide sequence ID" value="NZ_JAGSXH010000016.1"/>
</dbReference>
<dbReference type="PROSITE" id="PS51318">
    <property type="entry name" value="TAT"/>
    <property type="match status" value="1"/>
</dbReference>
<dbReference type="PANTHER" id="PTHR30222">
    <property type="entry name" value="SPERMIDINE/PUTRESCINE-BINDING PERIPLASMIC PROTEIN"/>
    <property type="match status" value="1"/>
</dbReference>
<dbReference type="GO" id="GO:0042597">
    <property type="term" value="C:periplasmic space"/>
    <property type="evidence" value="ECO:0007669"/>
    <property type="project" value="UniProtKB-SubCell"/>
</dbReference>
<comment type="caution">
    <text evidence="6">The sequence shown here is derived from an EMBL/GenBank/DDBJ whole genome shotgun (WGS) entry which is preliminary data.</text>
</comment>
<dbReference type="Gene3D" id="3.40.190.10">
    <property type="entry name" value="Periplasmic binding protein-like II"/>
    <property type="match status" value="2"/>
</dbReference>
<dbReference type="PRINTS" id="PR00909">
    <property type="entry name" value="SPERMDNBNDNG"/>
</dbReference>
<dbReference type="Pfam" id="PF13416">
    <property type="entry name" value="SBP_bac_8"/>
    <property type="match status" value="1"/>
</dbReference>
<evidence type="ECO:0000256" key="5">
    <source>
        <dbReference type="SAM" id="MobiDB-lite"/>
    </source>
</evidence>
<keyword evidence="2" id="KW-0813">Transport</keyword>
<comment type="subcellular location">
    <subcellularLocation>
        <location evidence="1">Periplasm</location>
    </subcellularLocation>
</comment>
<dbReference type="InterPro" id="IPR001188">
    <property type="entry name" value="Sperm_putr-bd"/>
</dbReference>
<name>A0A8J7WN19_9ACTN</name>
<evidence type="ECO:0000313" key="7">
    <source>
        <dbReference type="Proteomes" id="UP000677913"/>
    </source>
</evidence>
<evidence type="ECO:0000256" key="1">
    <source>
        <dbReference type="ARBA" id="ARBA00004418"/>
    </source>
</evidence>
<protein>
    <submittedName>
        <fullName evidence="6">Spermidine/putrescine ABC transporter substrate-binding protein</fullName>
    </submittedName>
</protein>
<dbReference type="SUPFAM" id="SSF53850">
    <property type="entry name" value="Periplasmic binding protein-like II"/>
    <property type="match status" value="1"/>
</dbReference>
<evidence type="ECO:0000256" key="4">
    <source>
        <dbReference type="ARBA" id="ARBA00022764"/>
    </source>
</evidence>
<evidence type="ECO:0000256" key="3">
    <source>
        <dbReference type="ARBA" id="ARBA00022729"/>
    </source>
</evidence>
<evidence type="ECO:0000313" key="6">
    <source>
        <dbReference type="EMBL" id="MBS2962849.1"/>
    </source>
</evidence>
<dbReference type="GO" id="GO:0019808">
    <property type="term" value="F:polyamine binding"/>
    <property type="evidence" value="ECO:0007669"/>
    <property type="project" value="InterPro"/>
</dbReference>
<keyword evidence="3" id="KW-0732">Signal</keyword>
<feature type="compositionally biased region" description="Low complexity" evidence="5">
    <location>
        <begin position="21"/>
        <end position="31"/>
    </location>
</feature>
<keyword evidence="7" id="KW-1185">Reference proteome</keyword>
<evidence type="ECO:0000256" key="2">
    <source>
        <dbReference type="ARBA" id="ARBA00022448"/>
    </source>
</evidence>